<evidence type="ECO:0000256" key="2">
    <source>
        <dbReference type="ARBA" id="ARBA00023136"/>
    </source>
</evidence>
<evidence type="ECO:0000256" key="1">
    <source>
        <dbReference type="ARBA" id="ARBA00004442"/>
    </source>
</evidence>
<gene>
    <name evidence="6" type="ORF">EV700_3231</name>
</gene>
<proteinExistence type="predicted"/>
<dbReference type="GO" id="GO:0009279">
    <property type="term" value="C:cell outer membrane"/>
    <property type="evidence" value="ECO:0007669"/>
    <property type="project" value="UniProtKB-SubCell"/>
</dbReference>
<name>A0A4Q7YJV5_9GAMM</name>
<keyword evidence="7" id="KW-1185">Reference proteome</keyword>
<reference evidence="6 7" key="1">
    <citation type="submission" date="2019-02" db="EMBL/GenBank/DDBJ databases">
        <title>Genomic Encyclopedia of Type Strains, Phase IV (KMG-IV): sequencing the most valuable type-strain genomes for metagenomic binning, comparative biology and taxonomic classification.</title>
        <authorList>
            <person name="Goeker M."/>
        </authorList>
    </citation>
    <scope>NUCLEOTIDE SEQUENCE [LARGE SCALE GENOMIC DNA]</scope>
    <source>
        <strain evidence="6 7">DSM 105135</strain>
    </source>
</reference>
<dbReference type="Pfam" id="PF00691">
    <property type="entry name" value="OmpA"/>
    <property type="match status" value="1"/>
</dbReference>
<keyword evidence="2 4" id="KW-0472">Membrane</keyword>
<sequence length="213" mass="23068">MPTVTFRTTLVTFSSVLAGCHSLPEPVPAEIRNLEPPSFVTLKNFTPSDIATIEAGYETMLCAGCEGNAGFTSGDTVFWIRFKPSTPDNITVEENPKSTLKAMLQAKNFGFNQYQLNGDLSPLQAILDAARQSVMPIRIIGHTDNLGSAGYNLKLSRKRAQEIADWLIAHGINAERIAVSGEGENTPIASNKTSEGRAANRRAEVTLTVMVMP</sequence>
<dbReference type="OrthoDB" id="1149075at2"/>
<feature type="domain" description="OmpA-like" evidence="5">
    <location>
        <begin position="96"/>
        <end position="211"/>
    </location>
</feature>
<accession>A0A4Q7YJV5</accession>
<dbReference type="RefSeq" id="WP_130415721.1">
    <property type="nucleotide sequence ID" value="NZ_SHKX01000017.1"/>
</dbReference>
<dbReference type="Proteomes" id="UP000292423">
    <property type="component" value="Unassembled WGS sequence"/>
</dbReference>
<dbReference type="Gene3D" id="3.30.1330.60">
    <property type="entry name" value="OmpA-like domain"/>
    <property type="match status" value="1"/>
</dbReference>
<dbReference type="PROSITE" id="PS51123">
    <property type="entry name" value="OMPA_2"/>
    <property type="match status" value="1"/>
</dbReference>
<evidence type="ECO:0000313" key="6">
    <source>
        <dbReference type="EMBL" id="RZU36765.1"/>
    </source>
</evidence>
<dbReference type="EMBL" id="SHKX01000017">
    <property type="protein sequence ID" value="RZU36765.1"/>
    <property type="molecule type" value="Genomic_DNA"/>
</dbReference>
<evidence type="ECO:0000256" key="3">
    <source>
        <dbReference type="ARBA" id="ARBA00023237"/>
    </source>
</evidence>
<comment type="subcellular location">
    <subcellularLocation>
        <location evidence="1">Cell outer membrane</location>
    </subcellularLocation>
</comment>
<dbReference type="AlphaFoldDB" id="A0A4Q7YJV5"/>
<protein>
    <submittedName>
        <fullName evidence="6">OmpA family protein</fullName>
    </submittedName>
</protein>
<organism evidence="6 7">
    <name type="scientific">Fluviicoccus keumensis</name>
    <dbReference type="NCBI Taxonomy" id="1435465"/>
    <lineage>
        <taxon>Bacteria</taxon>
        <taxon>Pseudomonadati</taxon>
        <taxon>Pseudomonadota</taxon>
        <taxon>Gammaproteobacteria</taxon>
        <taxon>Moraxellales</taxon>
        <taxon>Moraxellaceae</taxon>
        <taxon>Fluviicoccus</taxon>
    </lineage>
</organism>
<dbReference type="InterPro" id="IPR050330">
    <property type="entry name" value="Bact_OuterMem_StrucFunc"/>
</dbReference>
<dbReference type="InterPro" id="IPR006664">
    <property type="entry name" value="OMP_bac"/>
</dbReference>
<dbReference type="PROSITE" id="PS51257">
    <property type="entry name" value="PROKAR_LIPOPROTEIN"/>
    <property type="match status" value="1"/>
</dbReference>
<dbReference type="PRINTS" id="PR01021">
    <property type="entry name" value="OMPADOMAIN"/>
</dbReference>
<comment type="caution">
    <text evidence="6">The sequence shown here is derived from an EMBL/GenBank/DDBJ whole genome shotgun (WGS) entry which is preliminary data.</text>
</comment>
<dbReference type="PANTHER" id="PTHR30329">
    <property type="entry name" value="STATOR ELEMENT OF FLAGELLAR MOTOR COMPLEX"/>
    <property type="match status" value="1"/>
</dbReference>
<dbReference type="CDD" id="cd07185">
    <property type="entry name" value="OmpA_C-like"/>
    <property type="match status" value="1"/>
</dbReference>
<dbReference type="SUPFAM" id="SSF103088">
    <property type="entry name" value="OmpA-like"/>
    <property type="match status" value="1"/>
</dbReference>
<dbReference type="InterPro" id="IPR036737">
    <property type="entry name" value="OmpA-like_sf"/>
</dbReference>
<keyword evidence="3" id="KW-0998">Cell outer membrane</keyword>
<evidence type="ECO:0000313" key="7">
    <source>
        <dbReference type="Proteomes" id="UP000292423"/>
    </source>
</evidence>
<dbReference type="InterPro" id="IPR006665">
    <property type="entry name" value="OmpA-like"/>
</dbReference>
<evidence type="ECO:0000256" key="4">
    <source>
        <dbReference type="PROSITE-ProRule" id="PRU00473"/>
    </source>
</evidence>
<evidence type="ECO:0000259" key="5">
    <source>
        <dbReference type="PROSITE" id="PS51123"/>
    </source>
</evidence>
<dbReference type="PANTHER" id="PTHR30329:SF21">
    <property type="entry name" value="LIPOPROTEIN YIAD-RELATED"/>
    <property type="match status" value="1"/>
</dbReference>